<dbReference type="Proteomes" id="UP000735302">
    <property type="component" value="Unassembled WGS sequence"/>
</dbReference>
<proteinExistence type="predicted"/>
<gene>
    <name evidence="1" type="ORF">PoB_004600400</name>
</gene>
<dbReference type="AlphaFoldDB" id="A0AAV4BMF3"/>
<name>A0AAV4BMF3_9GAST</name>
<organism evidence="1 2">
    <name type="scientific">Plakobranchus ocellatus</name>
    <dbReference type="NCBI Taxonomy" id="259542"/>
    <lineage>
        <taxon>Eukaryota</taxon>
        <taxon>Metazoa</taxon>
        <taxon>Spiralia</taxon>
        <taxon>Lophotrochozoa</taxon>
        <taxon>Mollusca</taxon>
        <taxon>Gastropoda</taxon>
        <taxon>Heterobranchia</taxon>
        <taxon>Euthyneura</taxon>
        <taxon>Panpulmonata</taxon>
        <taxon>Sacoglossa</taxon>
        <taxon>Placobranchoidea</taxon>
        <taxon>Plakobranchidae</taxon>
        <taxon>Plakobranchus</taxon>
    </lineage>
</organism>
<accession>A0AAV4BMF3</accession>
<sequence length="151" mass="16607">MNTQGPKSSCRRSGTAAATWQCRQSPRSSGAEWAVPEEGRHLPNEVHSCRAHLHDLCTPFTTEIFELFEGLLPAFFIPFAVKSRLLSPKTLVLGLRIRHLKASVCGAFQSGHAWSLTLSSMHVLTLTRPLKGGLGFVWAGNPLTPYARDLL</sequence>
<dbReference type="EMBL" id="BLXT01005065">
    <property type="protein sequence ID" value="GFO19499.1"/>
    <property type="molecule type" value="Genomic_DNA"/>
</dbReference>
<keyword evidence="2" id="KW-1185">Reference proteome</keyword>
<comment type="caution">
    <text evidence="1">The sequence shown here is derived from an EMBL/GenBank/DDBJ whole genome shotgun (WGS) entry which is preliminary data.</text>
</comment>
<evidence type="ECO:0000313" key="1">
    <source>
        <dbReference type="EMBL" id="GFO19499.1"/>
    </source>
</evidence>
<evidence type="ECO:0000313" key="2">
    <source>
        <dbReference type="Proteomes" id="UP000735302"/>
    </source>
</evidence>
<protein>
    <submittedName>
        <fullName evidence="1">Uncharacterized protein</fullName>
    </submittedName>
</protein>
<reference evidence="1 2" key="1">
    <citation type="journal article" date="2021" name="Elife">
        <title>Chloroplast acquisition without the gene transfer in kleptoplastic sea slugs, Plakobranchus ocellatus.</title>
        <authorList>
            <person name="Maeda T."/>
            <person name="Takahashi S."/>
            <person name="Yoshida T."/>
            <person name="Shimamura S."/>
            <person name="Takaki Y."/>
            <person name="Nagai Y."/>
            <person name="Toyoda A."/>
            <person name="Suzuki Y."/>
            <person name="Arimoto A."/>
            <person name="Ishii H."/>
            <person name="Satoh N."/>
            <person name="Nishiyama T."/>
            <person name="Hasebe M."/>
            <person name="Maruyama T."/>
            <person name="Minagawa J."/>
            <person name="Obokata J."/>
            <person name="Shigenobu S."/>
        </authorList>
    </citation>
    <scope>NUCLEOTIDE SEQUENCE [LARGE SCALE GENOMIC DNA]</scope>
</reference>